<dbReference type="Proteomes" id="UP000887116">
    <property type="component" value="Unassembled WGS sequence"/>
</dbReference>
<name>A0A8X6K8G0_TRICU</name>
<dbReference type="EMBL" id="BMAO01030153">
    <property type="protein sequence ID" value="GFQ66081.1"/>
    <property type="molecule type" value="Genomic_DNA"/>
</dbReference>
<evidence type="ECO:0000313" key="2">
    <source>
        <dbReference type="Proteomes" id="UP000887116"/>
    </source>
</evidence>
<gene>
    <name evidence="1" type="ORF">TNCT_242301</name>
</gene>
<protein>
    <submittedName>
        <fullName evidence="1">Uncharacterized protein</fullName>
    </submittedName>
</protein>
<accession>A0A8X6K8G0</accession>
<dbReference type="OrthoDB" id="10512659at2759"/>
<organism evidence="1 2">
    <name type="scientific">Trichonephila clavata</name>
    <name type="common">Joro spider</name>
    <name type="synonym">Nephila clavata</name>
    <dbReference type="NCBI Taxonomy" id="2740835"/>
    <lineage>
        <taxon>Eukaryota</taxon>
        <taxon>Metazoa</taxon>
        <taxon>Ecdysozoa</taxon>
        <taxon>Arthropoda</taxon>
        <taxon>Chelicerata</taxon>
        <taxon>Arachnida</taxon>
        <taxon>Araneae</taxon>
        <taxon>Araneomorphae</taxon>
        <taxon>Entelegynae</taxon>
        <taxon>Araneoidea</taxon>
        <taxon>Nephilidae</taxon>
        <taxon>Trichonephila</taxon>
    </lineage>
</organism>
<comment type="caution">
    <text evidence="1">The sequence shown here is derived from an EMBL/GenBank/DDBJ whole genome shotgun (WGS) entry which is preliminary data.</text>
</comment>
<sequence>MPSLPGSTMDFAVIYNVKNRLPRIAALTAARVTPPEPLSGVQLKYSRAGPMNEIPVTKPGVVARLEEIVRSRVEGDCPNGFILVRKGREASM</sequence>
<dbReference type="AlphaFoldDB" id="A0A8X6K8G0"/>
<reference evidence="1" key="1">
    <citation type="submission" date="2020-07" db="EMBL/GenBank/DDBJ databases">
        <title>Multicomponent nature underlies the extraordinary mechanical properties of spider dragline silk.</title>
        <authorList>
            <person name="Kono N."/>
            <person name="Nakamura H."/>
            <person name="Mori M."/>
            <person name="Yoshida Y."/>
            <person name="Ohtoshi R."/>
            <person name="Malay A.D."/>
            <person name="Moran D.A.P."/>
            <person name="Tomita M."/>
            <person name="Numata K."/>
            <person name="Arakawa K."/>
        </authorList>
    </citation>
    <scope>NUCLEOTIDE SEQUENCE</scope>
</reference>
<evidence type="ECO:0000313" key="1">
    <source>
        <dbReference type="EMBL" id="GFQ66081.1"/>
    </source>
</evidence>
<keyword evidence="2" id="KW-1185">Reference proteome</keyword>
<proteinExistence type="predicted"/>